<feature type="transmembrane region" description="Helical" evidence="9">
    <location>
        <begin position="257"/>
        <end position="275"/>
    </location>
</feature>
<evidence type="ECO:0000256" key="5">
    <source>
        <dbReference type="ARBA" id="ARBA00022989"/>
    </source>
</evidence>
<evidence type="ECO:0000256" key="6">
    <source>
        <dbReference type="ARBA" id="ARBA00023136"/>
    </source>
</evidence>
<evidence type="ECO:0000256" key="8">
    <source>
        <dbReference type="SAM" id="MobiDB-lite"/>
    </source>
</evidence>
<protein>
    <recommendedName>
        <fullName evidence="12">Aquaporin</fullName>
    </recommendedName>
</protein>
<dbReference type="AlphaFoldDB" id="A0A176WEV9"/>
<comment type="similarity">
    <text evidence="7">Belongs to the MIP/aquaporin (TC 1.A.8) family. SIP (TC 1.A.8.10) subfamily.</text>
</comment>
<keyword evidence="2" id="KW-0813">Transport</keyword>
<feature type="region of interest" description="Disordered" evidence="8">
    <location>
        <begin position="1"/>
        <end position="51"/>
    </location>
</feature>
<accession>A0A176WEV9</accession>
<dbReference type="PANTHER" id="PTHR46739">
    <property type="entry name" value="AQUAPORIN SIP1-1"/>
    <property type="match status" value="1"/>
</dbReference>
<comment type="subcellular location">
    <subcellularLocation>
        <location evidence="1">Membrane</location>
        <topology evidence="1">Multi-pass membrane protein</topology>
    </subcellularLocation>
</comment>
<feature type="compositionally biased region" description="Basic and acidic residues" evidence="8">
    <location>
        <begin position="18"/>
        <end position="28"/>
    </location>
</feature>
<proteinExistence type="inferred from homology"/>
<evidence type="ECO:0000313" key="11">
    <source>
        <dbReference type="Proteomes" id="UP000077202"/>
    </source>
</evidence>
<keyword evidence="3 9" id="KW-0812">Transmembrane</keyword>
<comment type="caution">
    <text evidence="10">The sequence shown here is derived from an EMBL/GenBank/DDBJ whole genome shotgun (WGS) entry which is preliminary data.</text>
</comment>
<evidence type="ECO:0000256" key="2">
    <source>
        <dbReference type="ARBA" id="ARBA00022448"/>
    </source>
</evidence>
<dbReference type="PANTHER" id="PTHR46739:SF3">
    <property type="entry name" value="AQUAPORIN SIP1-1"/>
    <property type="match status" value="1"/>
</dbReference>
<reference evidence="10" key="1">
    <citation type="submission" date="2016-03" db="EMBL/GenBank/DDBJ databases">
        <title>Mechanisms controlling the formation of the plant cell surface in tip-growing cells are functionally conserved among land plants.</title>
        <authorList>
            <person name="Honkanen S."/>
            <person name="Jones V.A."/>
            <person name="Morieri G."/>
            <person name="Champion C."/>
            <person name="Hetherington A.J."/>
            <person name="Kelly S."/>
            <person name="Saint-Marcoux D."/>
            <person name="Proust H."/>
            <person name="Prescott H."/>
            <person name="Dolan L."/>
        </authorList>
    </citation>
    <scope>NUCLEOTIDE SEQUENCE [LARGE SCALE GENOMIC DNA]</scope>
    <source>
        <tissue evidence="10">Whole gametophyte</tissue>
    </source>
</reference>
<name>A0A176WEV9_MARPO</name>
<evidence type="ECO:0000256" key="3">
    <source>
        <dbReference type="ARBA" id="ARBA00022692"/>
    </source>
</evidence>
<evidence type="ECO:0000256" key="7">
    <source>
        <dbReference type="ARBA" id="ARBA00024030"/>
    </source>
</evidence>
<dbReference type="InterPro" id="IPR044222">
    <property type="entry name" value="SIP1-1/2-like"/>
</dbReference>
<feature type="transmembrane region" description="Helical" evidence="9">
    <location>
        <begin position="181"/>
        <end position="204"/>
    </location>
</feature>
<keyword evidence="5 9" id="KW-1133">Transmembrane helix</keyword>
<evidence type="ECO:0000256" key="4">
    <source>
        <dbReference type="ARBA" id="ARBA00022737"/>
    </source>
</evidence>
<keyword evidence="4" id="KW-0677">Repeat</keyword>
<evidence type="ECO:0000256" key="9">
    <source>
        <dbReference type="SAM" id="Phobius"/>
    </source>
</evidence>
<dbReference type="Gene3D" id="1.20.1080.10">
    <property type="entry name" value="Glycerol uptake facilitator protein"/>
    <property type="match status" value="1"/>
</dbReference>
<organism evidence="10 11">
    <name type="scientific">Marchantia polymorpha subsp. ruderalis</name>
    <dbReference type="NCBI Taxonomy" id="1480154"/>
    <lineage>
        <taxon>Eukaryota</taxon>
        <taxon>Viridiplantae</taxon>
        <taxon>Streptophyta</taxon>
        <taxon>Embryophyta</taxon>
        <taxon>Marchantiophyta</taxon>
        <taxon>Marchantiopsida</taxon>
        <taxon>Marchantiidae</taxon>
        <taxon>Marchantiales</taxon>
        <taxon>Marchantiaceae</taxon>
        <taxon>Marchantia</taxon>
    </lineage>
</organism>
<dbReference type="Proteomes" id="UP000077202">
    <property type="component" value="Unassembled WGS sequence"/>
</dbReference>
<dbReference type="SUPFAM" id="SSF81338">
    <property type="entry name" value="Aquaporin-like"/>
    <property type="match status" value="1"/>
</dbReference>
<dbReference type="GO" id="GO:0016020">
    <property type="term" value="C:membrane"/>
    <property type="evidence" value="ECO:0007669"/>
    <property type="project" value="UniProtKB-SubCell"/>
</dbReference>
<evidence type="ECO:0000313" key="10">
    <source>
        <dbReference type="EMBL" id="OAE31619.1"/>
    </source>
</evidence>
<sequence length="295" mass="31605">MTETGRRAKANAGLSRDSAPEPKDAEAKRRCRRRLPSSFASPARAYASASERGRSIESGAWRKFLEPRRDRHRRGSGAAAFVIERYTQYEGDRTPIVYALVLVVNLVFVEFSFKLGGPAWNPTAPVAFYAAGASDDTLLTLLVRMPAMAAGAAAGVLTATSLMPAPYRPLMGSGPNLKTDLWTGALAEGGLTFAINLIVLYVVLRGTSNRFLQTPLIVACALVLVQQGAKYTGPAMNPSDAFGWAYLNKTSSVSEQLVVYWLSPLLGTVEAAMVFRGVFGSPRDNAAAAAKAKEA</sequence>
<dbReference type="InterPro" id="IPR023271">
    <property type="entry name" value="Aquaporin-like"/>
</dbReference>
<feature type="transmembrane region" description="Helical" evidence="9">
    <location>
        <begin position="211"/>
        <end position="229"/>
    </location>
</feature>
<evidence type="ECO:0000256" key="1">
    <source>
        <dbReference type="ARBA" id="ARBA00004141"/>
    </source>
</evidence>
<keyword evidence="11" id="KW-1185">Reference proteome</keyword>
<keyword evidence="6 9" id="KW-0472">Membrane</keyword>
<dbReference type="InterPro" id="IPR000425">
    <property type="entry name" value="MIP"/>
</dbReference>
<evidence type="ECO:0008006" key="12">
    <source>
        <dbReference type="Google" id="ProtNLM"/>
    </source>
</evidence>
<dbReference type="EMBL" id="LVLJ01001006">
    <property type="protein sequence ID" value="OAE31619.1"/>
    <property type="molecule type" value="Genomic_DNA"/>
</dbReference>
<dbReference type="GO" id="GO:0015250">
    <property type="term" value="F:water channel activity"/>
    <property type="evidence" value="ECO:0007669"/>
    <property type="project" value="InterPro"/>
</dbReference>
<gene>
    <name evidence="10" type="ORF">AXG93_2294s1370</name>
</gene>
<dbReference type="Pfam" id="PF00230">
    <property type="entry name" value="MIP"/>
    <property type="match status" value="1"/>
</dbReference>